<dbReference type="RefSeq" id="WP_145239597.1">
    <property type="nucleotide sequence ID" value="NZ_CP036273.1"/>
</dbReference>
<evidence type="ECO:0008006" key="3">
    <source>
        <dbReference type="Google" id="ProtNLM"/>
    </source>
</evidence>
<evidence type="ECO:0000313" key="1">
    <source>
        <dbReference type="EMBL" id="QDU21029.1"/>
    </source>
</evidence>
<dbReference type="EMBL" id="CP036273">
    <property type="protein sequence ID" value="QDU21029.1"/>
    <property type="molecule type" value="Genomic_DNA"/>
</dbReference>
<organism evidence="1 2">
    <name type="scientific">Urbifossiella limnaea</name>
    <dbReference type="NCBI Taxonomy" id="2528023"/>
    <lineage>
        <taxon>Bacteria</taxon>
        <taxon>Pseudomonadati</taxon>
        <taxon>Planctomycetota</taxon>
        <taxon>Planctomycetia</taxon>
        <taxon>Gemmatales</taxon>
        <taxon>Gemmataceae</taxon>
        <taxon>Urbifossiella</taxon>
    </lineage>
</organism>
<proteinExistence type="predicted"/>
<name>A0A517XU42_9BACT</name>
<dbReference type="Proteomes" id="UP000319576">
    <property type="component" value="Chromosome"/>
</dbReference>
<protein>
    <recommendedName>
        <fullName evidence="3">Zf-HC2 domain-containing protein</fullName>
    </recommendedName>
</protein>
<reference evidence="1 2" key="1">
    <citation type="submission" date="2019-02" db="EMBL/GenBank/DDBJ databases">
        <title>Deep-cultivation of Planctomycetes and their phenomic and genomic characterization uncovers novel biology.</title>
        <authorList>
            <person name="Wiegand S."/>
            <person name="Jogler M."/>
            <person name="Boedeker C."/>
            <person name="Pinto D."/>
            <person name="Vollmers J."/>
            <person name="Rivas-Marin E."/>
            <person name="Kohn T."/>
            <person name="Peeters S.H."/>
            <person name="Heuer A."/>
            <person name="Rast P."/>
            <person name="Oberbeckmann S."/>
            <person name="Bunk B."/>
            <person name="Jeske O."/>
            <person name="Meyerdierks A."/>
            <person name="Storesund J.E."/>
            <person name="Kallscheuer N."/>
            <person name="Luecker S."/>
            <person name="Lage O.M."/>
            <person name="Pohl T."/>
            <person name="Merkel B.J."/>
            <person name="Hornburger P."/>
            <person name="Mueller R.-W."/>
            <person name="Bruemmer F."/>
            <person name="Labrenz M."/>
            <person name="Spormann A.M."/>
            <person name="Op den Camp H."/>
            <person name="Overmann J."/>
            <person name="Amann R."/>
            <person name="Jetten M.S.M."/>
            <person name="Mascher T."/>
            <person name="Medema M.H."/>
            <person name="Devos D.P."/>
            <person name="Kaster A.-K."/>
            <person name="Ovreas L."/>
            <person name="Rohde M."/>
            <person name="Galperin M.Y."/>
            <person name="Jogler C."/>
        </authorList>
    </citation>
    <scope>NUCLEOTIDE SEQUENCE [LARGE SCALE GENOMIC DNA]</scope>
    <source>
        <strain evidence="1 2">ETA_A1</strain>
    </source>
</reference>
<keyword evidence="2" id="KW-1185">Reference proteome</keyword>
<gene>
    <name evidence="1" type="ORF">ETAA1_29920</name>
</gene>
<dbReference type="KEGG" id="uli:ETAA1_29920"/>
<dbReference type="OrthoDB" id="289861at2"/>
<accession>A0A517XU42</accession>
<sequence length="85" mass="9396">MTCRRAAELISWELDADLPLHRRAGLGFHTLVCGACRRFRRQLGAVDEAAAEFVADPRAGIRAALPDETKDHLRAVIAARLEKDS</sequence>
<evidence type="ECO:0000313" key="2">
    <source>
        <dbReference type="Proteomes" id="UP000319576"/>
    </source>
</evidence>
<dbReference type="AlphaFoldDB" id="A0A517XU42"/>